<comment type="caution">
    <text evidence="2">The sequence shown here is derived from an EMBL/GenBank/DDBJ whole genome shotgun (WGS) entry which is preliminary data.</text>
</comment>
<keyword evidence="3" id="KW-1185">Reference proteome</keyword>
<proteinExistence type="inferred from homology"/>
<dbReference type="SUPFAM" id="SSF56112">
    <property type="entry name" value="Protein kinase-like (PK-like)"/>
    <property type="match status" value="1"/>
</dbReference>
<dbReference type="GeneID" id="96008864"/>
<evidence type="ECO:0000313" key="2">
    <source>
        <dbReference type="EMBL" id="KAL1584004.1"/>
    </source>
</evidence>
<dbReference type="Gene3D" id="3.30.200.20">
    <property type="entry name" value="Phosphorylase Kinase, domain 1"/>
    <property type="match status" value="1"/>
</dbReference>
<dbReference type="Pfam" id="PF01633">
    <property type="entry name" value="Choline_kinase"/>
    <property type="match status" value="1"/>
</dbReference>
<dbReference type="Proteomes" id="UP000803884">
    <property type="component" value="Unassembled WGS sequence"/>
</dbReference>
<sequence>MRSESDNEDQPKIPLSTQDALKLMSSFLDKEWAQTDISAVRIRMITGGLINTLQLIERNNIAVLEPSAVLIRHFGRSGKLEEPTGGSLTLSSGQQAVVYSEMARRGWGPKVFGLFHGGRLEEYLDAHTLTAAESLQADIARDVARSYARLHSLRLPLRRDNFEVVIRDLNEAVQAKSRQIVGTLLEVEDPVATEYAGMFGSLDWSRELKWISELFQRHNCKLTVTHGDANYLNILVKNLGSESRVALIDYETVSYSHRGIDIGGHFHERMYCYDQPDSQLSGFEAPNRDEQTLFCEAYLQEMRDLGDELSEHDTIDHLILEAEIGRLCHILVTNLMCTVHDEVEIEPLFLSGLLHSMRTYEHLKREFLSTH</sequence>
<reference evidence="2 3" key="1">
    <citation type="journal article" date="2020" name="Microbiol. Resour. Announc.">
        <title>Draft Genome Sequence of a Cladosporium Species Isolated from the Mesophotic Ascidian Didemnum maculosum.</title>
        <authorList>
            <person name="Gioti A."/>
            <person name="Siaperas R."/>
            <person name="Nikolaivits E."/>
            <person name="Le Goff G."/>
            <person name="Ouazzani J."/>
            <person name="Kotoulas G."/>
            <person name="Topakas E."/>
        </authorList>
    </citation>
    <scope>NUCLEOTIDE SEQUENCE [LARGE SCALE GENOMIC DNA]</scope>
    <source>
        <strain evidence="2 3">TM138-S3</strain>
    </source>
</reference>
<organism evidence="2 3">
    <name type="scientific">Cladosporium halotolerans</name>
    <dbReference type="NCBI Taxonomy" id="1052096"/>
    <lineage>
        <taxon>Eukaryota</taxon>
        <taxon>Fungi</taxon>
        <taxon>Dikarya</taxon>
        <taxon>Ascomycota</taxon>
        <taxon>Pezizomycotina</taxon>
        <taxon>Dothideomycetes</taxon>
        <taxon>Dothideomycetidae</taxon>
        <taxon>Cladosporiales</taxon>
        <taxon>Cladosporiaceae</taxon>
        <taxon>Cladosporium</taxon>
    </lineage>
</organism>
<name>A0AB34KFW9_9PEZI</name>
<dbReference type="RefSeq" id="XP_069227110.1">
    <property type="nucleotide sequence ID" value="XM_069376026.1"/>
</dbReference>
<protein>
    <submittedName>
        <fullName evidence="2">Uncharacterized protein</fullName>
    </submittedName>
</protein>
<dbReference type="GO" id="GO:0004103">
    <property type="term" value="F:choline kinase activity"/>
    <property type="evidence" value="ECO:0007669"/>
    <property type="project" value="TreeGrafter"/>
</dbReference>
<dbReference type="GO" id="GO:0005737">
    <property type="term" value="C:cytoplasm"/>
    <property type="evidence" value="ECO:0007669"/>
    <property type="project" value="TreeGrafter"/>
</dbReference>
<dbReference type="EMBL" id="JAAQHG020000030">
    <property type="protein sequence ID" value="KAL1584004.1"/>
    <property type="molecule type" value="Genomic_DNA"/>
</dbReference>
<evidence type="ECO:0000313" key="3">
    <source>
        <dbReference type="Proteomes" id="UP000803884"/>
    </source>
</evidence>
<dbReference type="GO" id="GO:0006646">
    <property type="term" value="P:phosphatidylethanolamine biosynthetic process"/>
    <property type="evidence" value="ECO:0007669"/>
    <property type="project" value="TreeGrafter"/>
</dbReference>
<dbReference type="PANTHER" id="PTHR22603">
    <property type="entry name" value="CHOLINE/ETHANOALAMINE KINASE"/>
    <property type="match status" value="1"/>
</dbReference>
<evidence type="ECO:0000256" key="1">
    <source>
        <dbReference type="ARBA" id="ARBA00038211"/>
    </source>
</evidence>
<dbReference type="InterPro" id="IPR011009">
    <property type="entry name" value="Kinase-like_dom_sf"/>
</dbReference>
<dbReference type="AlphaFoldDB" id="A0AB34KFW9"/>
<dbReference type="GO" id="GO:0004305">
    <property type="term" value="F:ethanolamine kinase activity"/>
    <property type="evidence" value="ECO:0007669"/>
    <property type="project" value="TreeGrafter"/>
</dbReference>
<dbReference type="Gene3D" id="3.90.1200.10">
    <property type="match status" value="1"/>
</dbReference>
<accession>A0AB34KFW9</accession>
<dbReference type="PANTHER" id="PTHR22603:SF93">
    <property type="entry name" value="RE24176P"/>
    <property type="match status" value="1"/>
</dbReference>
<comment type="similarity">
    <text evidence="1">Belongs to the choline/ethanolamine kinase family.</text>
</comment>
<gene>
    <name evidence="2" type="ORF">WHR41_07421</name>
</gene>